<sequence>MTIGFWMFQIRSHEIAIDELNNLSSSRAVYQKNGNIFFCTSIQKAKASEQRQLDSAKAKLQKLNSAQ</sequence>
<name>A0A822XPE8_NELNU</name>
<protein>
    <recommendedName>
        <fullName evidence="4">Prefoldin subunit 1-like</fullName>
    </recommendedName>
</protein>
<dbReference type="GO" id="GO:0016272">
    <property type="term" value="C:prefoldin complex"/>
    <property type="evidence" value="ECO:0007669"/>
    <property type="project" value="InterPro"/>
</dbReference>
<gene>
    <name evidence="2" type="ORF">HUJ06_020831</name>
</gene>
<dbReference type="GO" id="GO:0006457">
    <property type="term" value="P:protein folding"/>
    <property type="evidence" value="ECO:0007669"/>
    <property type="project" value="InterPro"/>
</dbReference>
<evidence type="ECO:0000256" key="1">
    <source>
        <dbReference type="ARBA" id="ARBA00008045"/>
    </source>
</evidence>
<dbReference type="InterPro" id="IPR002777">
    <property type="entry name" value="PFD_beta-like"/>
</dbReference>
<comment type="similarity">
    <text evidence="1">Belongs to the prefoldin subunit beta family.</text>
</comment>
<dbReference type="Gene3D" id="1.10.287.370">
    <property type="match status" value="1"/>
</dbReference>
<reference evidence="2 3" key="1">
    <citation type="journal article" date="2020" name="Mol. Biol. Evol.">
        <title>Distinct Expression and Methylation Patterns for Genes with Different Fates following a Single Whole-Genome Duplication in Flowering Plants.</title>
        <authorList>
            <person name="Shi T."/>
            <person name="Rahmani R.S."/>
            <person name="Gugger P.F."/>
            <person name="Wang M."/>
            <person name="Li H."/>
            <person name="Zhang Y."/>
            <person name="Li Z."/>
            <person name="Wang Q."/>
            <person name="Van de Peer Y."/>
            <person name="Marchal K."/>
            <person name="Chen J."/>
        </authorList>
    </citation>
    <scope>NUCLEOTIDE SEQUENCE [LARGE SCALE GENOMIC DNA]</scope>
    <source>
        <tissue evidence="2">Leaf</tissue>
    </source>
</reference>
<evidence type="ECO:0000313" key="2">
    <source>
        <dbReference type="EMBL" id="DAD19368.1"/>
    </source>
</evidence>
<proteinExistence type="inferred from homology"/>
<keyword evidence="3" id="KW-1185">Reference proteome</keyword>
<organism evidence="2 3">
    <name type="scientific">Nelumbo nucifera</name>
    <name type="common">Sacred lotus</name>
    <dbReference type="NCBI Taxonomy" id="4432"/>
    <lineage>
        <taxon>Eukaryota</taxon>
        <taxon>Viridiplantae</taxon>
        <taxon>Streptophyta</taxon>
        <taxon>Embryophyta</taxon>
        <taxon>Tracheophyta</taxon>
        <taxon>Spermatophyta</taxon>
        <taxon>Magnoliopsida</taxon>
        <taxon>Proteales</taxon>
        <taxon>Nelumbonaceae</taxon>
        <taxon>Nelumbo</taxon>
    </lineage>
</organism>
<dbReference type="AlphaFoldDB" id="A0A822XPE8"/>
<comment type="caution">
    <text evidence="2">The sequence shown here is derived from an EMBL/GenBank/DDBJ whole genome shotgun (WGS) entry which is preliminary data.</text>
</comment>
<dbReference type="Proteomes" id="UP000607653">
    <property type="component" value="Unassembled WGS sequence"/>
</dbReference>
<dbReference type="GO" id="GO:0051082">
    <property type="term" value="F:unfolded protein binding"/>
    <property type="evidence" value="ECO:0007669"/>
    <property type="project" value="InterPro"/>
</dbReference>
<accession>A0A822XPE8</accession>
<dbReference type="SUPFAM" id="SSF46579">
    <property type="entry name" value="Prefoldin"/>
    <property type="match status" value="1"/>
</dbReference>
<dbReference type="GO" id="GO:0009409">
    <property type="term" value="P:response to cold"/>
    <property type="evidence" value="ECO:0007669"/>
    <property type="project" value="UniProtKB-ARBA"/>
</dbReference>
<evidence type="ECO:0008006" key="4">
    <source>
        <dbReference type="Google" id="ProtNLM"/>
    </source>
</evidence>
<dbReference type="InterPro" id="IPR009053">
    <property type="entry name" value="Prefoldin"/>
</dbReference>
<dbReference type="EMBL" id="DUZY01000001">
    <property type="protein sequence ID" value="DAD19368.1"/>
    <property type="molecule type" value="Genomic_DNA"/>
</dbReference>
<evidence type="ECO:0000313" key="3">
    <source>
        <dbReference type="Proteomes" id="UP000607653"/>
    </source>
</evidence>
<dbReference type="Pfam" id="PF01920">
    <property type="entry name" value="Prefoldin_2"/>
    <property type="match status" value="1"/>
</dbReference>